<comment type="caution">
    <text evidence="2">The sequence shown here is derived from an EMBL/GenBank/DDBJ whole genome shotgun (WGS) entry which is preliminary data.</text>
</comment>
<sequence length="221" mass="24548">MNTTPTDQRLQQLILNRKSDRPYERLSRDCGGEPRRNAIQKLVKSEMKSFPDKETIEGLCGGLPATVHEVLTASAISLDLLLPSTRSNELVLNGAGALPALTQSLLHEMSEELQRAYREGTDRGHKDDEELEPRTKARSQEPAQPSPMNHAEVSPAHEDDMLRTSIEERRKRILADVDTVPPIPDEYALAAYDAPSEGRALRQQQDADAERGDGTTDWEGA</sequence>
<protein>
    <recommendedName>
        <fullName evidence="4">DUF222 domain-containing protein</fullName>
    </recommendedName>
</protein>
<feature type="region of interest" description="Disordered" evidence="1">
    <location>
        <begin position="118"/>
        <end position="221"/>
    </location>
</feature>
<keyword evidence="3" id="KW-1185">Reference proteome</keyword>
<evidence type="ECO:0000313" key="3">
    <source>
        <dbReference type="Proteomes" id="UP000298017"/>
    </source>
</evidence>
<reference evidence="2 3" key="1">
    <citation type="submission" date="2019-03" db="EMBL/GenBank/DDBJ databases">
        <title>Genome Sequencing and Assembly of Various Microbes Isolated from Alder Root Nodule.</title>
        <authorList>
            <person name="Swanson E."/>
            <person name="Sevigny J.L."/>
            <person name="Pesce C."/>
            <person name="Davis I."/>
            <person name="Kleiner V."/>
            <person name="Tisa L."/>
        </authorList>
    </citation>
    <scope>NUCLEOTIDE SEQUENCE [LARGE SCALE GENOMIC DNA]</scope>
    <source>
        <strain evidence="2 3">4R-31</strain>
    </source>
</reference>
<accession>A0AAX2SC06</accession>
<gene>
    <name evidence="2" type="ORF">E4P33_03035</name>
</gene>
<dbReference type="EMBL" id="SPNK01000002">
    <property type="protein sequence ID" value="TFI02585.1"/>
    <property type="molecule type" value="Genomic_DNA"/>
</dbReference>
<feature type="compositionally biased region" description="Basic and acidic residues" evidence="1">
    <location>
        <begin position="155"/>
        <end position="175"/>
    </location>
</feature>
<dbReference type="AlphaFoldDB" id="A0AAX2SC06"/>
<evidence type="ECO:0008006" key="4">
    <source>
        <dbReference type="Google" id="ProtNLM"/>
    </source>
</evidence>
<name>A0AAX2SC06_KOCRH</name>
<proteinExistence type="predicted"/>
<feature type="compositionally biased region" description="Basic and acidic residues" evidence="1">
    <location>
        <begin position="118"/>
        <end position="139"/>
    </location>
</feature>
<evidence type="ECO:0000256" key="1">
    <source>
        <dbReference type="SAM" id="MobiDB-lite"/>
    </source>
</evidence>
<dbReference type="Proteomes" id="UP000298017">
    <property type="component" value="Unassembled WGS sequence"/>
</dbReference>
<organism evidence="2 3">
    <name type="scientific">Kocuria rhizophila</name>
    <dbReference type="NCBI Taxonomy" id="72000"/>
    <lineage>
        <taxon>Bacteria</taxon>
        <taxon>Bacillati</taxon>
        <taxon>Actinomycetota</taxon>
        <taxon>Actinomycetes</taxon>
        <taxon>Micrococcales</taxon>
        <taxon>Micrococcaceae</taxon>
        <taxon>Kocuria</taxon>
    </lineage>
</organism>
<dbReference type="RefSeq" id="WP_039101220.1">
    <property type="nucleotide sequence ID" value="NZ_CABMOG010000018.1"/>
</dbReference>
<evidence type="ECO:0000313" key="2">
    <source>
        <dbReference type="EMBL" id="TFI02585.1"/>
    </source>
</evidence>